<protein>
    <recommendedName>
        <fullName evidence="3">Chitin-binding type-2 domain-containing protein</fullName>
    </recommendedName>
</protein>
<dbReference type="Proteomes" id="UP000280698">
    <property type="component" value="Unassembled WGS sequence"/>
</dbReference>
<evidence type="ECO:0008006" key="3">
    <source>
        <dbReference type="Google" id="ProtNLM"/>
    </source>
</evidence>
<gene>
    <name evidence="1" type="ORF">EFE23_13840</name>
</gene>
<proteinExistence type="predicted"/>
<reference evidence="1 2" key="1">
    <citation type="submission" date="2018-11" db="EMBL/GenBank/DDBJ databases">
        <title>Micromonospora sp. PPF5-17, a new actinomycetes isolated from a hot spring soil.</title>
        <authorList>
            <person name="Thawai C."/>
        </authorList>
    </citation>
    <scope>NUCLEOTIDE SEQUENCE [LARGE SCALE GENOMIC DNA]</scope>
    <source>
        <strain evidence="1 2">PPF5-17</strain>
    </source>
</reference>
<evidence type="ECO:0000313" key="2">
    <source>
        <dbReference type="Proteomes" id="UP000280698"/>
    </source>
</evidence>
<organism evidence="1 2">
    <name type="scientific">Micromonospora solifontis</name>
    <dbReference type="NCBI Taxonomy" id="2487138"/>
    <lineage>
        <taxon>Bacteria</taxon>
        <taxon>Bacillati</taxon>
        <taxon>Actinomycetota</taxon>
        <taxon>Actinomycetes</taxon>
        <taxon>Micromonosporales</taxon>
        <taxon>Micromonosporaceae</taxon>
        <taxon>Micromonospora</taxon>
    </lineage>
</organism>
<dbReference type="RefSeq" id="WP_123241331.1">
    <property type="nucleotide sequence ID" value="NZ_JAAHBY010000033.1"/>
</dbReference>
<name>A0ABX9WFE3_9ACTN</name>
<dbReference type="EMBL" id="RJLN01000033">
    <property type="protein sequence ID" value="RNL98578.1"/>
    <property type="molecule type" value="Genomic_DNA"/>
</dbReference>
<evidence type="ECO:0000313" key="1">
    <source>
        <dbReference type="EMBL" id="RNL98578.1"/>
    </source>
</evidence>
<sequence length="90" mass="9670">MDLTLSRSRGRSACRPRCGAPANPYGYNYCGGDLVYDPAPDVCDWFACATNFWDGKGYVVQCADDLLSRTGLPGGPCADHGGTRRSLYVA</sequence>
<keyword evidence="2" id="KW-1185">Reference proteome</keyword>
<comment type="caution">
    <text evidence="1">The sequence shown here is derived from an EMBL/GenBank/DDBJ whole genome shotgun (WGS) entry which is preliminary data.</text>
</comment>
<accession>A0ABX9WFE3</accession>